<evidence type="ECO:0000313" key="1">
    <source>
        <dbReference type="EMBL" id="MUG72533.1"/>
    </source>
</evidence>
<sequence length="69" mass="7701">MFGHATSLRSAMQPYFGKLEQRLAGPSGTVLQESRYSSMHGWAREYRGSAGVTASGWIFLQKFDMIEAI</sequence>
<comment type="caution">
    <text evidence="1">The sequence shown here is derived from an EMBL/GenBank/DDBJ whole genome shotgun (WGS) entry which is preliminary data.</text>
</comment>
<keyword evidence="2" id="KW-1185">Reference proteome</keyword>
<name>A0A7X2ZE17_9BACL</name>
<dbReference type="EMBL" id="WNZX01000016">
    <property type="protein sequence ID" value="MUG72533.1"/>
    <property type="molecule type" value="Genomic_DNA"/>
</dbReference>
<proteinExistence type="predicted"/>
<dbReference type="Proteomes" id="UP000450917">
    <property type="component" value="Unassembled WGS sequence"/>
</dbReference>
<organism evidence="1 2">
    <name type="scientific">Paenibacillus validus</name>
    <dbReference type="NCBI Taxonomy" id="44253"/>
    <lineage>
        <taxon>Bacteria</taxon>
        <taxon>Bacillati</taxon>
        <taxon>Bacillota</taxon>
        <taxon>Bacilli</taxon>
        <taxon>Bacillales</taxon>
        <taxon>Paenibacillaceae</taxon>
        <taxon>Paenibacillus</taxon>
    </lineage>
</organism>
<dbReference type="RefSeq" id="WP_155615241.1">
    <property type="nucleotide sequence ID" value="NZ_WNZX01000016.1"/>
</dbReference>
<dbReference type="AlphaFoldDB" id="A0A7X2ZE17"/>
<evidence type="ECO:0000313" key="2">
    <source>
        <dbReference type="Proteomes" id="UP000450917"/>
    </source>
</evidence>
<reference evidence="1 2" key="1">
    <citation type="submission" date="2019-11" db="EMBL/GenBank/DDBJ databases">
        <title>Draft genome sequences of five Paenibacillus species of dairy origin.</title>
        <authorList>
            <person name="Olajide A.M."/>
            <person name="Chen S."/>
            <person name="Lapointe G."/>
        </authorList>
    </citation>
    <scope>NUCLEOTIDE SEQUENCE [LARGE SCALE GENOMIC DNA]</scope>
    <source>
        <strain evidence="1 2">2CS3</strain>
    </source>
</reference>
<accession>A0A7X2ZE17</accession>
<protein>
    <submittedName>
        <fullName evidence="1">Uncharacterized protein</fullName>
    </submittedName>
</protein>
<gene>
    <name evidence="1" type="ORF">GNP93_17835</name>
</gene>